<dbReference type="EMBL" id="BQNB010016354">
    <property type="protein sequence ID" value="GJT50826.1"/>
    <property type="molecule type" value="Genomic_DNA"/>
</dbReference>
<gene>
    <name evidence="1" type="ORF">Tco_0976983</name>
</gene>
<evidence type="ECO:0000313" key="2">
    <source>
        <dbReference type="Proteomes" id="UP001151760"/>
    </source>
</evidence>
<protein>
    <submittedName>
        <fullName evidence="1">Uncharacterized protein</fullName>
    </submittedName>
</protein>
<organism evidence="1 2">
    <name type="scientific">Tanacetum coccineum</name>
    <dbReference type="NCBI Taxonomy" id="301880"/>
    <lineage>
        <taxon>Eukaryota</taxon>
        <taxon>Viridiplantae</taxon>
        <taxon>Streptophyta</taxon>
        <taxon>Embryophyta</taxon>
        <taxon>Tracheophyta</taxon>
        <taxon>Spermatophyta</taxon>
        <taxon>Magnoliopsida</taxon>
        <taxon>eudicotyledons</taxon>
        <taxon>Gunneridae</taxon>
        <taxon>Pentapetalae</taxon>
        <taxon>asterids</taxon>
        <taxon>campanulids</taxon>
        <taxon>Asterales</taxon>
        <taxon>Asteraceae</taxon>
        <taxon>Asteroideae</taxon>
        <taxon>Anthemideae</taxon>
        <taxon>Anthemidinae</taxon>
        <taxon>Tanacetum</taxon>
    </lineage>
</organism>
<keyword evidence="2" id="KW-1185">Reference proteome</keyword>
<evidence type="ECO:0000313" key="1">
    <source>
        <dbReference type="EMBL" id="GJT50826.1"/>
    </source>
</evidence>
<accession>A0ABQ5EIR8</accession>
<reference evidence="1" key="2">
    <citation type="submission" date="2022-01" db="EMBL/GenBank/DDBJ databases">
        <authorList>
            <person name="Yamashiro T."/>
            <person name="Shiraishi A."/>
            <person name="Satake H."/>
            <person name="Nakayama K."/>
        </authorList>
    </citation>
    <scope>NUCLEOTIDE SEQUENCE</scope>
</reference>
<name>A0ABQ5EIR8_9ASTR</name>
<reference evidence="1" key="1">
    <citation type="journal article" date="2022" name="Int. J. Mol. Sci.">
        <title>Draft Genome of Tanacetum Coccineum: Genomic Comparison of Closely Related Tanacetum-Family Plants.</title>
        <authorList>
            <person name="Yamashiro T."/>
            <person name="Shiraishi A."/>
            <person name="Nakayama K."/>
            <person name="Satake H."/>
        </authorList>
    </citation>
    <scope>NUCLEOTIDE SEQUENCE</scope>
</reference>
<dbReference type="Proteomes" id="UP001151760">
    <property type="component" value="Unassembled WGS sequence"/>
</dbReference>
<proteinExistence type="predicted"/>
<sequence>MFADLRVKSVGSNFTLEKLLYQQNFEWCHTPLGACSYPKRAFSDIDQSSISQYLKSWVLLDISVWNRAPQSSEFLAYLQINIPDDYCVEPGSPVTRLSEGSKNIVNDWGSSRKCTITPFYNSVLLRSSRNRLLMKYANTFIELRHNLVDEFCSVICADESDGFVEANLYLLKKVGDKL</sequence>
<comment type="caution">
    <text evidence="1">The sequence shown here is derived from an EMBL/GenBank/DDBJ whole genome shotgun (WGS) entry which is preliminary data.</text>
</comment>